<keyword evidence="1" id="KW-0479">Metal-binding</keyword>
<dbReference type="PROSITE" id="PS51471">
    <property type="entry name" value="FE2OG_OXY"/>
    <property type="match status" value="1"/>
</dbReference>
<feature type="domain" description="Fe2OG dioxygenase" evidence="2">
    <location>
        <begin position="127"/>
        <end position="249"/>
    </location>
</feature>
<dbReference type="GO" id="GO:0046872">
    <property type="term" value="F:metal ion binding"/>
    <property type="evidence" value="ECO:0007669"/>
    <property type="project" value="UniProtKB-KW"/>
</dbReference>
<dbReference type="Proteomes" id="UP000264006">
    <property type="component" value="Chromosome"/>
</dbReference>
<evidence type="ECO:0000313" key="4">
    <source>
        <dbReference type="Proteomes" id="UP000264006"/>
    </source>
</evidence>
<dbReference type="EMBL" id="CP031165">
    <property type="protein sequence ID" value="AXV07698.1"/>
    <property type="molecule type" value="Genomic_DNA"/>
</dbReference>
<dbReference type="AlphaFoldDB" id="A0A346XZQ1"/>
<dbReference type="RefSeq" id="WP_114592152.1">
    <property type="nucleotide sequence ID" value="NZ_CP031165.1"/>
</dbReference>
<comment type="similarity">
    <text evidence="1">Belongs to the iron/ascorbate-dependent oxidoreductase family.</text>
</comment>
<dbReference type="OrthoDB" id="420194at2"/>
<reference evidence="3 4" key="1">
    <citation type="submission" date="2018-09" db="EMBL/GenBank/DDBJ databases">
        <title>Complete genome sequence of Euzebya sp. DY32-46 isolated from seawater of Pacific Ocean.</title>
        <authorList>
            <person name="Xu L."/>
            <person name="Wu Y.-H."/>
            <person name="Xu X.-W."/>
        </authorList>
    </citation>
    <scope>NUCLEOTIDE SEQUENCE [LARGE SCALE GENOMIC DNA]</scope>
    <source>
        <strain evidence="3 4">DY32-46</strain>
    </source>
</reference>
<evidence type="ECO:0000259" key="2">
    <source>
        <dbReference type="PROSITE" id="PS51471"/>
    </source>
</evidence>
<evidence type="ECO:0000313" key="3">
    <source>
        <dbReference type="EMBL" id="AXV07698.1"/>
    </source>
</evidence>
<accession>A0A346XZQ1</accession>
<proteinExistence type="inferred from homology"/>
<protein>
    <recommendedName>
        <fullName evidence="2">Fe2OG dioxygenase domain-containing protein</fullName>
    </recommendedName>
</protein>
<keyword evidence="1" id="KW-0560">Oxidoreductase</keyword>
<name>A0A346XZQ1_9ACTN</name>
<dbReference type="GO" id="GO:0016491">
    <property type="term" value="F:oxidoreductase activity"/>
    <property type="evidence" value="ECO:0007669"/>
    <property type="project" value="UniProtKB-KW"/>
</dbReference>
<dbReference type="KEGG" id="euz:DVS28_a3019"/>
<keyword evidence="4" id="KW-1185">Reference proteome</keyword>
<sequence>MFDRLGPDDVVVDPFPHAVVHDALPDEVYERLARTRQAGPATGANVRSVVPGWVLQRLPHVDPAWRDFVGRHLTVDMAVRVAEVFADHWAPPLPTAAALETASWSLVGADMIPPGLGDPMPADAEVRVDCRLETISASPAEAGSHRQQHLDLPSRLFSALLYMRHPDDDTDGGGLVLYRWRDGAPTTFADDLELSADRVEPVVTVPYAPNTLVVFPNSPRALHGAEVRAATTFERTYAFLTAEVDHNLW</sequence>
<organism evidence="3 4">
    <name type="scientific">Euzebya pacifica</name>
    <dbReference type="NCBI Taxonomy" id="1608957"/>
    <lineage>
        <taxon>Bacteria</taxon>
        <taxon>Bacillati</taxon>
        <taxon>Actinomycetota</taxon>
        <taxon>Nitriliruptoria</taxon>
        <taxon>Euzebyales</taxon>
    </lineage>
</organism>
<dbReference type="InterPro" id="IPR005123">
    <property type="entry name" value="Oxoglu/Fe-dep_dioxygenase_dom"/>
</dbReference>
<dbReference type="Gene3D" id="2.60.120.620">
    <property type="entry name" value="q2cbj1_9rhob like domain"/>
    <property type="match status" value="1"/>
</dbReference>
<gene>
    <name evidence="3" type="ORF">DVS28_a3019</name>
</gene>
<evidence type="ECO:0000256" key="1">
    <source>
        <dbReference type="RuleBase" id="RU003682"/>
    </source>
</evidence>
<keyword evidence="1" id="KW-0408">Iron</keyword>